<protein>
    <submittedName>
        <fullName evidence="1">Uncharacterized protein</fullName>
    </submittedName>
</protein>
<gene>
    <name evidence="1" type="ORF">K9W46_10005</name>
</gene>
<reference evidence="1" key="1">
    <citation type="journal article" date="2022" name="Nat. Microbiol.">
        <title>Unique mobile elements and scalable gene flow at the prokaryote-eukaryote boundary revealed by circularized Asgard archaea genomes.</title>
        <authorList>
            <person name="Wu F."/>
            <person name="Speth D.R."/>
            <person name="Philosof A."/>
            <person name="Cremiere A."/>
            <person name="Narayanan A."/>
            <person name="Barco R.A."/>
            <person name="Connon S.A."/>
            <person name="Amend J.P."/>
            <person name="Antoshechkin I.A."/>
            <person name="Orphan V.J."/>
        </authorList>
    </citation>
    <scope>NUCLEOTIDE SEQUENCE</scope>
    <source>
        <strain evidence="1">PR6</strain>
    </source>
</reference>
<accession>A0A9Y1BPC0</accession>
<proteinExistence type="predicted"/>
<sequence length="91" mass="10677">MRKKEKGKGKKTSIHLYLVASDKKEEGKFTYNSVLKQFIKDRIIFSPGSTFTFRFSDIVRDFLLSLKSILHITFLERIFFIFRSAHGGQKK</sequence>
<dbReference type="EMBL" id="CP084167">
    <property type="protein sequence ID" value="UJG42713.1"/>
    <property type="molecule type" value="Genomic_DNA"/>
</dbReference>
<organism evidence="1">
    <name type="scientific">Candidatus Heimdallarchaeum endolithica</name>
    <dbReference type="NCBI Taxonomy" id="2876572"/>
    <lineage>
        <taxon>Archaea</taxon>
        <taxon>Promethearchaeati</taxon>
        <taxon>Candidatus Heimdallarchaeota</taxon>
        <taxon>Candidatus Heimdallarchaeia (ex Rinke et al. 2021) (nom. nud.)</taxon>
        <taxon>Candidatus Heimdallarchaeales</taxon>
        <taxon>Candidatus Heimdallarchaeaceae</taxon>
        <taxon>Candidatus Heimdallarchaeum</taxon>
    </lineage>
</organism>
<name>A0A9Y1BPC0_9ARCH</name>
<dbReference type="AlphaFoldDB" id="A0A9Y1BPC0"/>
<dbReference type="Proteomes" id="UP001200513">
    <property type="component" value="Chromosome"/>
</dbReference>
<evidence type="ECO:0000313" key="1">
    <source>
        <dbReference type="EMBL" id="UJG42713.1"/>
    </source>
</evidence>